<name>A0A8J3D6Y9_9BACT</name>
<dbReference type="Proteomes" id="UP000598271">
    <property type="component" value="Unassembled WGS sequence"/>
</dbReference>
<reference evidence="2 3" key="1">
    <citation type="journal article" date="2014" name="Int. J. Syst. Evol. Microbiol.">
        <title>Complete genome sequence of Corynebacterium casei LMG S-19264T (=DSM 44701T), isolated from a smear-ripened cheese.</title>
        <authorList>
            <consortium name="US DOE Joint Genome Institute (JGI-PGF)"/>
            <person name="Walter F."/>
            <person name="Albersmeier A."/>
            <person name="Kalinowski J."/>
            <person name="Ruckert C."/>
        </authorList>
    </citation>
    <scope>NUCLEOTIDE SEQUENCE [LARGE SCALE GENOMIC DNA]</scope>
    <source>
        <strain evidence="2 3">KCTC 12866</strain>
    </source>
</reference>
<dbReference type="SUPFAM" id="SSF51735">
    <property type="entry name" value="NAD(P)-binding Rossmann-fold domains"/>
    <property type="match status" value="1"/>
</dbReference>
<evidence type="ECO:0000313" key="3">
    <source>
        <dbReference type="Proteomes" id="UP000598271"/>
    </source>
</evidence>
<dbReference type="Gene3D" id="3.40.50.720">
    <property type="entry name" value="NAD(P)-binding Rossmann-like Domain"/>
    <property type="match status" value="1"/>
</dbReference>
<dbReference type="Pfam" id="PF13561">
    <property type="entry name" value="adh_short_C2"/>
    <property type="match status" value="1"/>
</dbReference>
<comment type="caution">
    <text evidence="2">The sequence shown here is derived from an EMBL/GenBank/DDBJ whole genome shotgun (WGS) entry which is preliminary data.</text>
</comment>
<dbReference type="InterPro" id="IPR002347">
    <property type="entry name" value="SDR_fam"/>
</dbReference>
<accession>A0A8J3D6Y9</accession>
<dbReference type="GO" id="GO:0016616">
    <property type="term" value="F:oxidoreductase activity, acting on the CH-OH group of donors, NAD or NADP as acceptor"/>
    <property type="evidence" value="ECO:0007669"/>
    <property type="project" value="TreeGrafter"/>
</dbReference>
<dbReference type="EMBL" id="BMXF01000005">
    <property type="protein sequence ID" value="GHB83383.1"/>
    <property type="molecule type" value="Genomic_DNA"/>
</dbReference>
<evidence type="ECO:0000313" key="2">
    <source>
        <dbReference type="EMBL" id="GHB83383.1"/>
    </source>
</evidence>
<dbReference type="PANTHER" id="PTHR42760">
    <property type="entry name" value="SHORT-CHAIN DEHYDROGENASES/REDUCTASES FAMILY MEMBER"/>
    <property type="match status" value="1"/>
</dbReference>
<proteinExistence type="inferred from homology"/>
<evidence type="ECO:0000256" key="1">
    <source>
        <dbReference type="ARBA" id="ARBA00006484"/>
    </source>
</evidence>
<dbReference type="AlphaFoldDB" id="A0A8J3D6Y9"/>
<keyword evidence="3" id="KW-1185">Reference proteome</keyword>
<dbReference type="PRINTS" id="PR00081">
    <property type="entry name" value="GDHRDH"/>
</dbReference>
<sequence>MTQKTPTIHPSLSVADKVILLTGAYGLIGLTLAQAFLQQGALVVLADRDERKQAGIRAELATEYSDNQFLLRNLDITQEESCEEAIRSTVQKFGRLDVLINSAAIDAKFDKSHAAEINPSRFEHYPAELLRQSVDVNLTGTVLMTQAACRQMLTQGGGNIINVASTYSLVAPNQGLYDFGDGVKQFKPVDYIASKSFIPNFTRYVATFYARDGIRCNAIVPHGVLNDHDPDFLENFAKLSPLGRMCDREELIGPFTFLASNASSYMTGSVLTVDGGWTAW</sequence>
<dbReference type="InterPro" id="IPR036291">
    <property type="entry name" value="NAD(P)-bd_dom_sf"/>
</dbReference>
<protein>
    <submittedName>
        <fullName evidence="2">Oxidoreductase</fullName>
    </submittedName>
</protein>
<organism evidence="2 3">
    <name type="scientific">Persicitalea jodogahamensis</name>
    <dbReference type="NCBI Taxonomy" id="402147"/>
    <lineage>
        <taxon>Bacteria</taxon>
        <taxon>Pseudomonadati</taxon>
        <taxon>Bacteroidota</taxon>
        <taxon>Cytophagia</taxon>
        <taxon>Cytophagales</taxon>
        <taxon>Spirosomataceae</taxon>
        <taxon>Persicitalea</taxon>
    </lineage>
</organism>
<dbReference type="PRINTS" id="PR00080">
    <property type="entry name" value="SDRFAMILY"/>
</dbReference>
<gene>
    <name evidence="2" type="ORF">GCM10007390_43000</name>
</gene>
<dbReference type="RefSeq" id="WP_189567225.1">
    <property type="nucleotide sequence ID" value="NZ_BMXF01000005.1"/>
</dbReference>
<comment type="similarity">
    <text evidence="1">Belongs to the short-chain dehydrogenases/reductases (SDR) family.</text>
</comment>